<comment type="caution">
    <text evidence="2">The sequence shown here is derived from an EMBL/GenBank/DDBJ whole genome shotgun (WGS) entry which is preliminary data.</text>
</comment>
<dbReference type="OrthoDB" id="4304553at2"/>
<evidence type="ECO:0000313" key="3">
    <source>
        <dbReference type="Proteomes" id="UP000270471"/>
    </source>
</evidence>
<sequence>MSTPPDIGKSASVKVDQQLYDDLATMLATGMNVSDAVRTAMRIVAGTYRQVGHRPLPQGRASGDRAVLDRTV</sequence>
<evidence type="ECO:0000313" key="2">
    <source>
        <dbReference type="EMBL" id="RMB80105.1"/>
    </source>
</evidence>
<dbReference type="AlphaFoldDB" id="A0A3M0HU82"/>
<keyword evidence="3" id="KW-1185">Reference proteome</keyword>
<protein>
    <submittedName>
        <fullName evidence="2">Uncharacterized protein</fullName>
    </submittedName>
</protein>
<gene>
    <name evidence="2" type="ORF">CTZ28_41900</name>
</gene>
<accession>A0A3M0HU82</accession>
<organism evidence="2 3">
    <name type="scientific">Streptomyces shenzhenensis</name>
    <dbReference type="NCBI Taxonomy" id="943815"/>
    <lineage>
        <taxon>Bacteria</taxon>
        <taxon>Bacillati</taxon>
        <taxon>Actinomycetota</taxon>
        <taxon>Actinomycetes</taxon>
        <taxon>Kitasatosporales</taxon>
        <taxon>Streptomycetaceae</taxon>
        <taxon>Streptomyces</taxon>
    </lineage>
</organism>
<evidence type="ECO:0000256" key="1">
    <source>
        <dbReference type="SAM" id="MobiDB-lite"/>
    </source>
</evidence>
<dbReference type="RefSeq" id="WP_121895058.1">
    <property type="nucleotide sequence ID" value="NZ_PENI01000047.1"/>
</dbReference>
<proteinExistence type="predicted"/>
<reference evidence="2 3" key="1">
    <citation type="submission" date="2017-11" db="EMBL/GenBank/DDBJ databases">
        <title>Draft genome of actinobacteria isolated from guarana (Paullinia cupana (Mart.) Ducke.</title>
        <authorList>
            <person name="Siqueira K.A."/>
            <person name="Liotti R.G."/>
            <person name="Mendes T.A.O."/>
            <person name="Soares M.A."/>
        </authorList>
    </citation>
    <scope>NUCLEOTIDE SEQUENCE [LARGE SCALE GENOMIC DNA]</scope>
    <source>
        <strain evidence="2 3">193</strain>
    </source>
</reference>
<feature type="region of interest" description="Disordered" evidence="1">
    <location>
        <begin position="53"/>
        <end position="72"/>
    </location>
</feature>
<dbReference type="EMBL" id="PENI01000047">
    <property type="protein sequence ID" value="RMB80105.1"/>
    <property type="molecule type" value="Genomic_DNA"/>
</dbReference>
<feature type="compositionally biased region" description="Basic and acidic residues" evidence="1">
    <location>
        <begin position="62"/>
        <end position="72"/>
    </location>
</feature>
<dbReference type="Proteomes" id="UP000270471">
    <property type="component" value="Unassembled WGS sequence"/>
</dbReference>
<name>A0A3M0HU82_9ACTN</name>